<evidence type="ECO:0000259" key="5">
    <source>
        <dbReference type="Pfam" id="PF25989"/>
    </source>
</evidence>
<evidence type="ECO:0000256" key="1">
    <source>
        <dbReference type="ARBA" id="ARBA00009477"/>
    </source>
</evidence>
<dbReference type="Proteomes" id="UP000002171">
    <property type="component" value="Unassembled WGS sequence"/>
</dbReference>
<dbReference type="Gene3D" id="2.40.30.170">
    <property type="match status" value="1"/>
</dbReference>
<dbReference type="Pfam" id="PF25954">
    <property type="entry name" value="Beta-barrel_RND_2"/>
    <property type="match status" value="1"/>
</dbReference>
<keyword evidence="7" id="KW-1185">Reference proteome</keyword>
<dbReference type="InterPro" id="IPR006143">
    <property type="entry name" value="RND_pump_MFP"/>
</dbReference>
<dbReference type="Gene3D" id="2.40.420.20">
    <property type="match status" value="1"/>
</dbReference>
<dbReference type="Pfam" id="PF25917">
    <property type="entry name" value="BSH_RND"/>
    <property type="match status" value="1"/>
</dbReference>
<dbReference type="NCBIfam" id="TIGR01730">
    <property type="entry name" value="RND_mfp"/>
    <property type="match status" value="1"/>
</dbReference>
<dbReference type="GO" id="GO:1990281">
    <property type="term" value="C:efflux pump complex"/>
    <property type="evidence" value="ECO:0007669"/>
    <property type="project" value="TreeGrafter"/>
</dbReference>
<keyword evidence="2" id="KW-0732">Signal</keyword>
<evidence type="ECO:0000313" key="6">
    <source>
        <dbReference type="EMBL" id="EAR62384.1"/>
    </source>
</evidence>
<dbReference type="InterPro" id="IPR058625">
    <property type="entry name" value="MdtA-like_BSH"/>
</dbReference>
<dbReference type="EMBL" id="AAOW01000003">
    <property type="protein sequence ID" value="EAR62384.1"/>
    <property type="molecule type" value="Genomic_DNA"/>
</dbReference>
<comment type="caution">
    <text evidence="6">The sequence shown here is derived from an EMBL/GenBank/DDBJ whole genome shotgun (WGS) entry which is preliminary data.</text>
</comment>
<dbReference type="InterPro" id="IPR058792">
    <property type="entry name" value="Beta-barrel_RND_2"/>
</dbReference>
<dbReference type="Gene3D" id="2.40.50.100">
    <property type="match status" value="1"/>
</dbReference>
<dbReference type="PANTHER" id="PTHR30469">
    <property type="entry name" value="MULTIDRUG RESISTANCE PROTEIN MDTA"/>
    <property type="match status" value="1"/>
</dbReference>
<feature type="domain" description="YknX-like C-terminal permuted SH3-like" evidence="5">
    <location>
        <begin position="266"/>
        <end position="332"/>
    </location>
</feature>
<evidence type="ECO:0000313" key="7">
    <source>
        <dbReference type="Proteomes" id="UP000002171"/>
    </source>
</evidence>
<gene>
    <name evidence="6" type="ORF">MED92_15143</name>
</gene>
<evidence type="ECO:0000259" key="4">
    <source>
        <dbReference type="Pfam" id="PF25954"/>
    </source>
</evidence>
<dbReference type="GO" id="GO:0015562">
    <property type="term" value="F:efflux transmembrane transporter activity"/>
    <property type="evidence" value="ECO:0007669"/>
    <property type="project" value="TreeGrafter"/>
</dbReference>
<feature type="domain" description="Multidrug resistance protein MdtA-like barrel-sandwich hybrid" evidence="3">
    <location>
        <begin position="56"/>
        <end position="177"/>
    </location>
</feature>
<dbReference type="AlphaFoldDB" id="A0A7U8C6V5"/>
<dbReference type="SUPFAM" id="SSF111369">
    <property type="entry name" value="HlyD-like secretion proteins"/>
    <property type="match status" value="1"/>
</dbReference>
<evidence type="ECO:0000259" key="3">
    <source>
        <dbReference type="Pfam" id="PF25917"/>
    </source>
</evidence>
<dbReference type="Pfam" id="PF25989">
    <property type="entry name" value="YknX_C"/>
    <property type="match status" value="1"/>
</dbReference>
<feature type="chain" id="PRO_5031394376" evidence="2">
    <location>
        <begin position="25"/>
        <end position="359"/>
    </location>
</feature>
<reference evidence="6 7" key="1">
    <citation type="submission" date="2006-02" db="EMBL/GenBank/DDBJ databases">
        <authorList>
            <person name="Pinhassi J."/>
            <person name="Pedros-Alio C."/>
            <person name="Ferriera S."/>
            <person name="Johnson J."/>
            <person name="Kravitz S."/>
            <person name="Halpern A."/>
            <person name="Remington K."/>
            <person name="Beeson K."/>
            <person name="Tran B."/>
            <person name="Rogers Y.-H."/>
            <person name="Friedman R."/>
            <person name="Venter J.C."/>
        </authorList>
    </citation>
    <scope>NUCLEOTIDE SEQUENCE [LARGE SCALE GENOMIC DNA]</scope>
    <source>
        <strain evidence="6 7">MED92</strain>
    </source>
</reference>
<organism evidence="6 7">
    <name type="scientific">Neptuniibacter caesariensis</name>
    <dbReference type="NCBI Taxonomy" id="207954"/>
    <lineage>
        <taxon>Bacteria</taxon>
        <taxon>Pseudomonadati</taxon>
        <taxon>Pseudomonadota</taxon>
        <taxon>Gammaproteobacteria</taxon>
        <taxon>Oceanospirillales</taxon>
        <taxon>Oceanospirillaceae</taxon>
        <taxon>Neptuniibacter</taxon>
    </lineage>
</organism>
<sequence length="359" mass="38994">MKLMKNTYLAAIAVLLPFASLVQAQGLPAEVITVKTQTLDKKISAVGNLRANESIMLRPEQSGRVEEILFKEGAMVEQGTPLFKLDSSIYIAELKEAQARVQLSRTDYDRARSLLSKRVGSVQERDSTLAQLRVNQAQEALAQARLDKMTIKAPFTGFTGLRLVSAGDYVNQGQDLIELTDLSTMKLDFRVPEIYLAELQPGRQLSIKVDALPGEAIQGKVYAVSPSANSNAHNIEVRAVIPNSNGKLRPGLFAQVDLLVDQQTTVVIPEQAIIPKDGMFFVMKVEEGKVAMSPVTMGQRRPGVVQIIEGLNEGEVLITAGQIKLFPGMPVTPIFVDGTSATKAVPEAPAENTEAKQGE</sequence>
<dbReference type="PANTHER" id="PTHR30469:SF11">
    <property type="entry name" value="BLL4320 PROTEIN"/>
    <property type="match status" value="1"/>
</dbReference>
<dbReference type="InterPro" id="IPR058637">
    <property type="entry name" value="YknX-like_C"/>
</dbReference>
<evidence type="ECO:0000256" key="2">
    <source>
        <dbReference type="SAM" id="SignalP"/>
    </source>
</evidence>
<dbReference type="FunFam" id="2.40.30.170:FF:000010">
    <property type="entry name" value="Efflux RND transporter periplasmic adaptor subunit"/>
    <property type="match status" value="1"/>
</dbReference>
<name>A0A7U8C6V5_NEPCE</name>
<protein>
    <submittedName>
        <fullName evidence="6">Putative HlyD-like secretion protein</fullName>
    </submittedName>
</protein>
<comment type="similarity">
    <text evidence="1">Belongs to the membrane fusion protein (MFP) (TC 8.A.1) family.</text>
</comment>
<feature type="signal peptide" evidence="2">
    <location>
        <begin position="1"/>
        <end position="24"/>
    </location>
</feature>
<proteinExistence type="inferred from homology"/>
<accession>A0A7U8C6V5</accession>
<dbReference type="Gene3D" id="1.10.287.470">
    <property type="entry name" value="Helix hairpin bin"/>
    <property type="match status" value="1"/>
</dbReference>
<feature type="domain" description="CusB-like beta-barrel" evidence="4">
    <location>
        <begin position="188"/>
        <end position="258"/>
    </location>
</feature>
<dbReference type="RefSeq" id="WP_007020694.1">
    <property type="nucleotide sequence ID" value="NZ_CH724125.1"/>
</dbReference>
<dbReference type="OrthoDB" id="9800613at2"/>